<sequence>MSFRGFVTNLDLYVALCQHNDLQDYVHLCIILKSSTEVLFQESINKELENWCRQFCYRLNTRWMKSKRIAAKFMQKNSEWLSSEIQWPQCIKENVVESEGTDKVISPSKIDASTMTVTKISRKSFEDLTNRHKRRRADEVRASTSQDELVFSTECALKSDDKGGIAKIMKHLLENPEKVSQVLQVIKDKKPQPCQVPTQKALALFITMRLSKWRYITLRDFSLKEGLTKYPSYNKLLKEKAECYPSKEDITITNDSARIKIQALLDLTIKRLIKSLNIGPICNQLVLHSKWGFDGASNQSIYHQKSSTHDENLSTVFMTSLVPLKLTEESTGNILWQNERPSSTIYCRPISFKFMKETEVNVKSELAAFESEISNLTPTEFENTMITHNLMLTMIDGKIHSYISGTSSAVCDICKARPTEMNKLEVVRAKTMREDLYKYGLSSLHAWIRSMECLLHISYRLEIKSWQSKGDEHKQKVKDRKKAIQEAFRGEIGLLLDIVKQGSGNTNTGNVARRFFADEETTARITGLDVRIIHRIGVVLKCISSWQRINYETFKEYCNATANLYVELYPWYYMPSSLHKLLIHGPEIADHFSVLPIGYLSEEASEARNKDFRKYRSEHSRKCNSIATNEDILNNLLLSSDPLLSSIRRTMQKGKKLKSKEVSELLIPNDNEMEFIDVSTIPQIDSESEYSENESDEDRDDINDEVDT</sequence>
<evidence type="ECO:0000313" key="3">
    <source>
        <dbReference type="Proteomes" id="UP000791440"/>
    </source>
</evidence>
<dbReference type="EMBL" id="JH668519">
    <property type="protein sequence ID" value="KAG6456667.1"/>
    <property type="molecule type" value="Genomic_DNA"/>
</dbReference>
<name>A0A922CSE6_MANSE</name>
<reference evidence="2" key="2">
    <citation type="submission" date="2020-12" db="EMBL/GenBank/DDBJ databases">
        <authorList>
            <person name="Kanost M."/>
        </authorList>
    </citation>
    <scope>NUCLEOTIDE SEQUENCE</scope>
</reference>
<feature type="region of interest" description="Disordered" evidence="1">
    <location>
        <begin position="680"/>
        <end position="708"/>
    </location>
</feature>
<dbReference type="Proteomes" id="UP000791440">
    <property type="component" value="Unassembled WGS sequence"/>
</dbReference>
<keyword evidence="3" id="KW-1185">Reference proteome</keyword>
<evidence type="ECO:0000256" key="1">
    <source>
        <dbReference type="SAM" id="MobiDB-lite"/>
    </source>
</evidence>
<proteinExistence type="predicted"/>
<protein>
    <submittedName>
        <fullName evidence="2">Uncharacterized protein</fullName>
    </submittedName>
</protein>
<dbReference type="AlphaFoldDB" id="A0A922CSE6"/>
<feature type="compositionally biased region" description="Acidic residues" evidence="1">
    <location>
        <begin position="686"/>
        <end position="708"/>
    </location>
</feature>
<organism evidence="2 3">
    <name type="scientific">Manduca sexta</name>
    <name type="common">Tobacco hawkmoth</name>
    <name type="synonym">Tobacco hornworm</name>
    <dbReference type="NCBI Taxonomy" id="7130"/>
    <lineage>
        <taxon>Eukaryota</taxon>
        <taxon>Metazoa</taxon>
        <taxon>Ecdysozoa</taxon>
        <taxon>Arthropoda</taxon>
        <taxon>Hexapoda</taxon>
        <taxon>Insecta</taxon>
        <taxon>Pterygota</taxon>
        <taxon>Neoptera</taxon>
        <taxon>Endopterygota</taxon>
        <taxon>Lepidoptera</taxon>
        <taxon>Glossata</taxon>
        <taxon>Ditrysia</taxon>
        <taxon>Bombycoidea</taxon>
        <taxon>Sphingidae</taxon>
        <taxon>Sphinginae</taxon>
        <taxon>Sphingini</taxon>
        <taxon>Manduca</taxon>
    </lineage>
</organism>
<evidence type="ECO:0000313" key="2">
    <source>
        <dbReference type="EMBL" id="KAG6456667.1"/>
    </source>
</evidence>
<reference evidence="2" key="1">
    <citation type="journal article" date="2016" name="Insect Biochem. Mol. Biol.">
        <title>Multifaceted biological insights from a draft genome sequence of the tobacco hornworm moth, Manduca sexta.</title>
        <authorList>
            <person name="Kanost M.R."/>
            <person name="Arrese E.L."/>
            <person name="Cao X."/>
            <person name="Chen Y.R."/>
            <person name="Chellapilla S."/>
            <person name="Goldsmith M.R."/>
            <person name="Grosse-Wilde E."/>
            <person name="Heckel D.G."/>
            <person name="Herndon N."/>
            <person name="Jiang H."/>
            <person name="Papanicolaou A."/>
            <person name="Qu J."/>
            <person name="Soulages J.L."/>
            <person name="Vogel H."/>
            <person name="Walters J."/>
            <person name="Waterhouse R.M."/>
            <person name="Ahn S.J."/>
            <person name="Almeida F.C."/>
            <person name="An C."/>
            <person name="Aqrawi P."/>
            <person name="Bretschneider A."/>
            <person name="Bryant W.B."/>
            <person name="Bucks S."/>
            <person name="Chao H."/>
            <person name="Chevignon G."/>
            <person name="Christen J.M."/>
            <person name="Clarke D.F."/>
            <person name="Dittmer N.T."/>
            <person name="Ferguson L.C.F."/>
            <person name="Garavelou S."/>
            <person name="Gordon K.H.J."/>
            <person name="Gunaratna R.T."/>
            <person name="Han Y."/>
            <person name="Hauser F."/>
            <person name="He Y."/>
            <person name="Heidel-Fischer H."/>
            <person name="Hirsh A."/>
            <person name="Hu Y."/>
            <person name="Jiang H."/>
            <person name="Kalra D."/>
            <person name="Klinner C."/>
            <person name="Konig C."/>
            <person name="Kovar C."/>
            <person name="Kroll A.R."/>
            <person name="Kuwar S.S."/>
            <person name="Lee S.L."/>
            <person name="Lehman R."/>
            <person name="Li K."/>
            <person name="Li Z."/>
            <person name="Liang H."/>
            <person name="Lovelace S."/>
            <person name="Lu Z."/>
            <person name="Mansfield J.H."/>
            <person name="McCulloch K.J."/>
            <person name="Mathew T."/>
            <person name="Morton B."/>
            <person name="Muzny D.M."/>
            <person name="Neunemann D."/>
            <person name="Ongeri F."/>
            <person name="Pauchet Y."/>
            <person name="Pu L.L."/>
            <person name="Pyrousis I."/>
            <person name="Rao X.J."/>
            <person name="Redding A."/>
            <person name="Roesel C."/>
            <person name="Sanchez-Gracia A."/>
            <person name="Schaack S."/>
            <person name="Shukla A."/>
            <person name="Tetreau G."/>
            <person name="Wang Y."/>
            <person name="Xiong G.H."/>
            <person name="Traut W."/>
            <person name="Walsh T.K."/>
            <person name="Worley K.C."/>
            <person name="Wu D."/>
            <person name="Wu W."/>
            <person name="Wu Y.Q."/>
            <person name="Zhang X."/>
            <person name="Zou Z."/>
            <person name="Zucker H."/>
            <person name="Briscoe A.D."/>
            <person name="Burmester T."/>
            <person name="Clem R.J."/>
            <person name="Feyereisen R."/>
            <person name="Grimmelikhuijzen C.J.P."/>
            <person name="Hamodrakas S.J."/>
            <person name="Hansson B.S."/>
            <person name="Huguet E."/>
            <person name="Jermiin L.S."/>
            <person name="Lan Q."/>
            <person name="Lehman H.K."/>
            <person name="Lorenzen M."/>
            <person name="Merzendorfer H."/>
            <person name="Michalopoulos I."/>
            <person name="Morton D.B."/>
            <person name="Muthukrishnan S."/>
            <person name="Oakeshott J.G."/>
            <person name="Palmer W."/>
            <person name="Park Y."/>
            <person name="Passarelli A.L."/>
            <person name="Rozas J."/>
            <person name="Schwartz L.M."/>
            <person name="Smith W."/>
            <person name="Southgate A."/>
            <person name="Vilcinskas A."/>
            <person name="Vogt R."/>
            <person name="Wang P."/>
            <person name="Werren J."/>
            <person name="Yu X.Q."/>
            <person name="Zhou J.J."/>
            <person name="Brown S.J."/>
            <person name="Scherer S.E."/>
            <person name="Richards S."/>
            <person name="Blissard G.W."/>
        </authorList>
    </citation>
    <scope>NUCLEOTIDE SEQUENCE</scope>
</reference>
<accession>A0A922CSE6</accession>
<comment type="caution">
    <text evidence="2">The sequence shown here is derived from an EMBL/GenBank/DDBJ whole genome shotgun (WGS) entry which is preliminary data.</text>
</comment>
<gene>
    <name evidence="2" type="ORF">O3G_MSEX009874</name>
</gene>